<feature type="domain" description="ZP" evidence="2">
    <location>
        <begin position="1"/>
        <end position="94"/>
    </location>
</feature>
<accession>A0A7R9KU72</accession>
<reference evidence="3" key="1">
    <citation type="submission" date="2020-11" db="EMBL/GenBank/DDBJ databases">
        <authorList>
            <person name="Tran Van P."/>
        </authorList>
    </citation>
    <scope>NUCLEOTIDE SEQUENCE</scope>
</reference>
<dbReference type="AlphaFoldDB" id="A0A7R9KU72"/>
<dbReference type="EMBL" id="OC861088">
    <property type="protein sequence ID" value="CAD7629152.1"/>
    <property type="molecule type" value="Genomic_DNA"/>
</dbReference>
<evidence type="ECO:0000256" key="1">
    <source>
        <dbReference type="SAM" id="Phobius"/>
    </source>
</evidence>
<keyword evidence="4" id="KW-1185">Reference proteome</keyword>
<dbReference type="InterPro" id="IPR001507">
    <property type="entry name" value="ZP_dom"/>
</dbReference>
<dbReference type="PANTHER" id="PTHR47327">
    <property type="entry name" value="FI18240P1-RELATED"/>
    <property type="match status" value="1"/>
</dbReference>
<dbReference type="InterPro" id="IPR052774">
    <property type="entry name" value="Celegans_DevNeuronal_Protein"/>
</dbReference>
<gene>
    <name evidence="3" type="ORF">OSB1V03_LOCUS9569</name>
</gene>
<feature type="transmembrane region" description="Helical" evidence="1">
    <location>
        <begin position="187"/>
        <end position="209"/>
    </location>
</feature>
<keyword evidence="1" id="KW-1133">Transmembrane helix</keyword>
<dbReference type="OrthoDB" id="10043417at2759"/>
<dbReference type="PANTHER" id="PTHR47327:SF1">
    <property type="entry name" value="RE15579P"/>
    <property type="match status" value="1"/>
</dbReference>
<protein>
    <recommendedName>
        <fullName evidence="2">ZP domain-containing protein</fullName>
    </recommendedName>
</protein>
<feature type="non-terminal residue" evidence="3">
    <location>
        <position position="222"/>
    </location>
</feature>
<keyword evidence="1" id="KW-0812">Transmembrane</keyword>
<dbReference type="EMBL" id="CAJPIZ010006513">
    <property type="protein sequence ID" value="CAG2109582.1"/>
    <property type="molecule type" value="Genomic_DNA"/>
</dbReference>
<keyword evidence="1" id="KW-0472">Membrane</keyword>
<sequence length="222" mass="24732">MSDEATFGIFVRNLIAKDGLGGTNNLTLIDNSGCPVEAKMMREVRTMNKDKKSLESYLEAFTFTGSQLLEIEAEVETCLDKCRPVQCKIITGRSDDEYETVTSYGRRRRSAPVEDMDLAEKGDILTLTMLSKRVSIKSNTEVTKIEMPSKPMNAPFRKSKSLFSSESPAFRVSLDEYGFYCFEPTTLATLSGVTLIFQGFMLAAVLIMATRLKDCPKTVPVL</sequence>
<evidence type="ECO:0000313" key="4">
    <source>
        <dbReference type="Proteomes" id="UP000759131"/>
    </source>
</evidence>
<dbReference type="Proteomes" id="UP000759131">
    <property type="component" value="Unassembled WGS sequence"/>
</dbReference>
<dbReference type="PROSITE" id="PS51034">
    <property type="entry name" value="ZP_2"/>
    <property type="match status" value="1"/>
</dbReference>
<dbReference type="GO" id="GO:0009653">
    <property type="term" value="P:anatomical structure morphogenesis"/>
    <property type="evidence" value="ECO:0007669"/>
    <property type="project" value="TreeGrafter"/>
</dbReference>
<evidence type="ECO:0000313" key="3">
    <source>
        <dbReference type="EMBL" id="CAD7629152.1"/>
    </source>
</evidence>
<name>A0A7R9KU72_9ACAR</name>
<organism evidence="3">
    <name type="scientific">Medioppia subpectinata</name>
    <dbReference type="NCBI Taxonomy" id="1979941"/>
    <lineage>
        <taxon>Eukaryota</taxon>
        <taxon>Metazoa</taxon>
        <taxon>Ecdysozoa</taxon>
        <taxon>Arthropoda</taxon>
        <taxon>Chelicerata</taxon>
        <taxon>Arachnida</taxon>
        <taxon>Acari</taxon>
        <taxon>Acariformes</taxon>
        <taxon>Sarcoptiformes</taxon>
        <taxon>Oribatida</taxon>
        <taxon>Brachypylina</taxon>
        <taxon>Oppioidea</taxon>
        <taxon>Oppiidae</taxon>
        <taxon>Medioppia</taxon>
    </lineage>
</organism>
<evidence type="ECO:0000259" key="2">
    <source>
        <dbReference type="PROSITE" id="PS51034"/>
    </source>
</evidence>
<proteinExistence type="predicted"/>